<protein>
    <recommendedName>
        <fullName evidence="4">F-box domain-containing protein</fullName>
    </recommendedName>
</protein>
<evidence type="ECO:0000313" key="3">
    <source>
        <dbReference type="Proteomes" id="UP001222325"/>
    </source>
</evidence>
<evidence type="ECO:0000313" key="2">
    <source>
        <dbReference type="EMBL" id="KAJ7092495.1"/>
    </source>
</evidence>
<dbReference type="Proteomes" id="UP001222325">
    <property type="component" value="Unassembled WGS sequence"/>
</dbReference>
<dbReference type="InterPro" id="IPR032675">
    <property type="entry name" value="LRR_dom_sf"/>
</dbReference>
<dbReference type="EMBL" id="JARJCN010000018">
    <property type="protein sequence ID" value="KAJ7092495.1"/>
    <property type="molecule type" value="Genomic_DNA"/>
</dbReference>
<gene>
    <name evidence="2" type="ORF">B0H15DRAFT_834147</name>
</gene>
<comment type="caution">
    <text evidence="2">The sequence shown here is derived from an EMBL/GenBank/DDBJ whole genome shotgun (WGS) entry which is preliminary data.</text>
</comment>
<dbReference type="Gene3D" id="3.80.10.10">
    <property type="entry name" value="Ribonuclease Inhibitor"/>
    <property type="match status" value="1"/>
</dbReference>
<dbReference type="AlphaFoldDB" id="A0AAD6U7R9"/>
<reference evidence="2" key="1">
    <citation type="submission" date="2023-03" db="EMBL/GenBank/DDBJ databases">
        <title>Massive genome expansion in bonnet fungi (Mycena s.s.) driven by repeated elements and novel gene families across ecological guilds.</title>
        <authorList>
            <consortium name="Lawrence Berkeley National Laboratory"/>
            <person name="Harder C.B."/>
            <person name="Miyauchi S."/>
            <person name="Viragh M."/>
            <person name="Kuo A."/>
            <person name="Thoen E."/>
            <person name="Andreopoulos B."/>
            <person name="Lu D."/>
            <person name="Skrede I."/>
            <person name="Drula E."/>
            <person name="Henrissat B."/>
            <person name="Morin E."/>
            <person name="Kohler A."/>
            <person name="Barry K."/>
            <person name="LaButti K."/>
            <person name="Morin E."/>
            <person name="Salamov A."/>
            <person name="Lipzen A."/>
            <person name="Mereny Z."/>
            <person name="Hegedus B."/>
            <person name="Baldrian P."/>
            <person name="Stursova M."/>
            <person name="Weitz H."/>
            <person name="Taylor A."/>
            <person name="Grigoriev I.V."/>
            <person name="Nagy L.G."/>
            <person name="Martin F."/>
            <person name="Kauserud H."/>
        </authorList>
    </citation>
    <scope>NUCLEOTIDE SEQUENCE</scope>
    <source>
        <strain evidence="2">CBHHK173m</strain>
    </source>
</reference>
<feature type="compositionally biased region" description="Acidic residues" evidence="1">
    <location>
        <begin position="511"/>
        <end position="536"/>
    </location>
</feature>
<name>A0AAD6U7R9_9AGAR</name>
<feature type="region of interest" description="Disordered" evidence="1">
    <location>
        <begin position="506"/>
        <end position="547"/>
    </location>
</feature>
<proteinExistence type="predicted"/>
<organism evidence="2 3">
    <name type="scientific">Mycena belliarum</name>
    <dbReference type="NCBI Taxonomy" id="1033014"/>
    <lineage>
        <taxon>Eukaryota</taxon>
        <taxon>Fungi</taxon>
        <taxon>Dikarya</taxon>
        <taxon>Basidiomycota</taxon>
        <taxon>Agaricomycotina</taxon>
        <taxon>Agaricomycetes</taxon>
        <taxon>Agaricomycetidae</taxon>
        <taxon>Agaricales</taxon>
        <taxon>Marasmiineae</taxon>
        <taxon>Mycenaceae</taxon>
        <taxon>Mycena</taxon>
    </lineage>
</organism>
<sequence>MHNVFRILELVEMIFSHLLQPESEQATRFPDINAFGRTCKFFSNHALSLMWRKQYTLTNFFKSMPADLWEETEDNALTLLRPISPSDWERPLIYADYIKHFVLVEIPPAQDILSAPVLETLGLCVPRQHLFPNLETIGWAPTYTLFPYLRLFLGPKIKGVNIHFPDTIPAFSLLPALSLRYPALTLATLRHLCVDDEHAADPQLLLDADDLRVQYVSLFVRRLTQIVALDVDVVDQAAFEHLGQLQTLRTLNIGEFKRPTTMPQLPFPALTTLHFRDTSIALASTYLDGLHNCRLAMLFIDVTSPAVSIHATKLYAALSTSCAPAALQALNVQNASWYHGWLHVGVDPASYLVPRAALRSLCCFTELVMVNLQSPTGFDLDDETAWMLARAWPRLRLLALKADTAMAHYAPHATLDALRAFAQHCPELESLVLTFTAIVVPSESAPPQQTQSLMVQLGVGASPISSAAPVAGFISALFPALRTILIEHDRDETQALWDQVGKLLPAVQSEGDWEEEEEEEEESDDSDESQEGENDGEGAILGEIGLA</sequence>
<accession>A0AAD6U7R9</accession>
<evidence type="ECO:0008006" key="4">
    <source>
        <dbReference type="Google" id="ProtNLM"/>
    </source>
</evidence>
<keyword evidence="3" id="KW-1185">Reference proteome</keyword>
<evidence type="ECO:0000256" key="1">
    <source>
        <dbReference type="SAM" id="MobiDB-lite"/>
    </source>
</evidence>